<comment type="caution">
    <text evidence="2">The sequence shown here is derived from an EMBL/GenBank/DDBJ whole genome shotgun (WGS) entry which is preliminary data.</text>
</comment>
<accession>A0A699JTF3</accession>
<name>A0A699JTF3_TANCI</name>
<feature type="region of interest" description="Disordered" evidence="1">
    <location>
        <begin position="185"/>
        <end position="212"/>
    </location>
</feature>
<dbReference type="EMBL" id="BKCJ010445950">
    <property type="protein sequence ID" value="GFA56179.1"/>
    <property type="molecule type" value="Genomic_DNA"/>
</dbReference>
<gene>
    <name evidence="2" type="ORF">Tci_628151</name>
</gene>
<protein>
    <submittedName>
        <fullName evidence="2">Uncharacterized protein</fullName>
    </submittedName>
</protein>
<dbReference type="AlphaFoldDB" id="A0A699JTF3"/>
<reference evidence="2" key="1">
    <citation type="journal article" date="2019" name="Sci. Rep.">
        <title>Draft genome of Tanacetum cinerariifolium, the natural source of mosquito coil.</title>
        <authorList>
            <person name="Yamashiro T."/>
            <person name="Shiraishi A."/>
            <person name="Satake H."/>
            <person name="Nakayama K."/>
        </authorList>
    </citation>
    <scope>NUCLEOTIDE SEQUENCE</scope>
</reference>
<proteinExistence type="predicted"/>
<evidence type="ECO:0000313" key="2">
    <source>
        <dbReference type="EMBL" id="GFA56179.1"/>
    </source>
</evidence>
<evidence type="ECO:0000256" key="1">
    <source>
        <dbReference type="SAM" id="MobiDB-lite"/>
    </source>
</evidence>
<sequence>MWTTCINHEELWLLSLTSVSQEDCAFQIDNSKRVIKKKVTIFIDDNIIPDLDVALELGKSISLTEAIEKEVTMQVHVTHERIVTEYVPEPTKRRPSGNSFRDTSSVTKKMYFDPSQKLKGVQTFIPEEQLAADTMQALKIMDQNKRENSLKKMMMMKRLNGWSLMKRKRRMMTLMTKIDDEFIHGDEQVNDDDDEKMTNTEEAGTRNGDAKDVQELKEANNTTTLGASLESKIPPAVNAYLRSSMGDAHHKKALEETPLLVTQSSSQAQSSLKAAESLSEYELKMILFDKIDKSCSYLTHDKHQSLFDNFLNSMSLDDAIVSGQADPEKFLRKRDHDDENPLAGPNHVELKRILNS</sequence>
<organism evidence="2">
    <name type="scientific">Tanacetum cinerariifolium</name>
    <name type="common">Dalmatian daisy</name>
    <name type="synonym">Chrysanthemum cinerariifolium</name>
    <dbReference type="NCBI Taxonomy" id="118510"/>
    <lineage>
        <taxon>Eukaryota</taxon>
        <taxon>Viridiplantae</taxon>
        <taxon>Streptophyta</taxon>
        <taxon>Embryophyta</taxon>
        <taxon>Tracheophyta</taxon>
        <taxon>Spermatophyta</taxon>
        <taxon>Magnoliopsida</taxon>
        <taxon>eudicotyledons</taxon>
        <taxon>Gunneridae</taxon>
        <taxon>Pentapetalae</taxon>
        <taxon>asterids</taxon>
        <taxon>campanulids</taxon>
        <taxon>Asterales</taxon>
        <taxon>Asteraceae</taxon>
        <taxon>Asteroideae</taxon>
        <taxon>Anthemideae</taxon>
        <taxon>Anthemidinae</taxon>
        <taxon>Tanacetum</taxon>
    </lineage>
</organism>